<gene>
    <name evidence="1" type="ORF">SAMN02745885_02147</name>
</gene>
<sequence>MQGFLFYAEIFC</sequence>
<dbReference type="EMBL" id="FUXM01000031">
    <property type="protein sequence ID" value="SKA15940.1"/>
    <property type="molecule type" value="Genomic_DNA"/>
</dbReference>
<name>A0A1T4RIX0_9FIRM</name>
<proteinExistence type="predicted"/>
<evidence type="ECO:0000313" key="2">
    <source>
        <dbReference type="Proteomes" id="UP000189933"/>
    </source>
</evidence>
<reference evidence="2" key="1">
    <citation type="submission" date="2017-02" db="EMBL/GenBank/DDBJ databases">
        <authorList>
            <person name="Varghese N."/>
            <person name="Submissions S."/>
        </authorList>
    </citation>
    <scope>NUCLEOTIDE SEQUENCE [LARGE SCALE GENOMIC DNA]</scope>
    <source>
        <strain evidence="2">DSM 16521</strain>
    </source>
</reference>
<protein>
    <submittedName>
        <fullName evidence="1">Uncharacterized protein</fullName>
    </submittedName>
</protein>
<organism evidence="1 2">
    <name type="scientific">Carboxydocella sporoproducens DSM 16521</name>
    <dbReference type="NCBI Taxonomy" id="1121270"/>
    <lineage>
        <taxon>Bacteria</taxon>
        <taxon>Bacillati</taxon>
        <taxon>Bacillota</taxon>
        <taxon>Clostridia</taxon>
        <taxon>Eubacteriales</taxon>
        <taxon>Clostridiales Family XVI. Incertae Sedis</taxon>
        <taxon>Carboxydocella</taxon>
    </lineage>
</organism>
<accession>A0A1T4RIX0</accession>
<evidence type="ECO:0000313" key="1">
    <source>
        <dbReference type="EMBL" id="SKA15940.1"/>
    </source>
</evidence>
<dbReference type="Proteomes" id="UP000189933">
    <property type="component" value="Unassembled WGS sequence"/>
</dbReference>
<keyword evidence="2" id="KW-1185">Reference proteome</keyword>